<protein>
    <submittedName>
        <fullName evidence="2">Uncharacterized protein</fullName>
    </submittedName>
</protein>
<keyword evidence="1" id="KW-1133">Transmembrane helix</keyword>
<evidence type="ECO:0000256" key="1">
    <source>
        <dbReference type="SAM" id="Phobius"/>
    </source>
</evidence>
<organism evidence="2 3">
    <name type="scientific">Candidatus Woesebacteria bacterium RBG_13_36_22</name>
    <dbReference type="NCBI Taxonomy" id="1802478"/>
    <lineage>
        <taxon>Bacteria</taxon>
        <taxon>Candidatus Woeseibacteriota</taxon>
    </lineage>
</organism>
<name>A0A1F7X0E6_9BACT</name>
<reference evidence="2 3" key="1">
    <citation type="journal article" date="2016" name="Nat. Commun.">
        <title>Thousands of microbial genomes shed light on interconnected biogeochemical processes in an aquifer system.</title>
        <authorList>
            <person name="Anantharaman K."/>
            <person name="Brown C.T."/>
            <person name="Hug L.A."/>
            <person name="Sharon I."/>
            <person name="Castelle C.J."/>
            <person name="Probst A.J."/>
            <person name="Thomas B.C."/>
            <person name="Singh A."/>
            <person name="Wilkins M.J."/>
            <person name="Karaoz U."/>
            <person name="Brodie E.L."/>
            <person name="Williams K.H."/>
            <person name="Hubbard S.S."/>
            <person name="Banfield J.F."/>
        </authorList>
    </citation>
    <scope>NUCLEOTIDE SEQUENCE [LARGE SCALE GENOMIC DNA]</scope>
</reference>
<keyword evidence="1" id="KW-0472">Membrane</keyword>
<dbReference type="AlphaFoldDB" id="A0A1F7X0E6"/>
<feature type="transmembrane region" description="Helical" evidence="1">
    <location>
        <begin position="6"/>
        <end position="23"/>
    </location>
</feature>
<proteinExistence type="predicted"/>
<evidence type="ECO:0000313" key="2">
    <source>
        <dbReference type="EMBL" id="OGM08556.1"/>
    </source>
</evidence>
<sequence>MMISHLLALIPLLVFIILSLIFYGKGLVHLITLGYAITLAFIAVTYQWEILFWSPIVGAGVLSLILFTYSMVRGGWL</sequence>
<gene>
    <name evidence="2" type="ORF">A2Z67_01805</name>
</gene>
<dbReference type="Proteomes" id="UP000176939">
    <property type="component" value="Unassembled WGS sequence"/>
</dbReference>
<accession>A0A1F7X0E6</accession>
<keyword evidence="1" id="KW-0812">Transmembrane</keyword>
<dbReference type="EMBL" id="MGFQ01000042">
    <property type="protein sequence ID" value="OGM08556.1"/>
    <property type="molecule type" value="Genomic_DNA"/>
</dbReference>
<comment type="caution">
    <text evidence="2">The sequence shown here is derived from an EMBL/GenBank/DDBJ whole genome shotgun (WGS) entry which is preliminary data.</text>
</comment>
<evidence type="ECO:0000313" key="3">
    <source>
        <dbReference type="Proteomes" id="UP000176939"/>
    </source>
</evidence>
<feature type="transmembrane region" description="Helical" evidence="1">
    <location>
        <begin position="52"/>
        <end position="72"/>
    </location>
</feature>
<feature type="transmembrane region" description="Helical" evidence="1">
    <location>
        <begin position="30"/>
        <end position="46"/>
    </location>
</feature>